<dbReference type="InterPro" id="IPR035906">
    <property type="entry name" value="MetI-like_sf"/>
</dbReference>
<comment type="caution">
    <text evidence="9">The sequence shown here is derived from an EMBL/GenBank/DDBJ whole genome shotgun (WGS) entry which is preliminary data.</text>
</comment>
<keyword evidence="10" id="KW-1185">Reference proteome</keyword>
<dbReference type="SUPFAM" id="SSF161098">
    <property type="entry name" value="MetI-like"/>
    <property type="match status" value="1"/>
</dbReference>
<dbReference type="PROSITE" id="PS50928">
    <property type="entry name" value="ABC_TM1"/>
    <property type="match status" value="1"/>
</dbReference>
<proteinExistence type="inferred from homology"/>
<gene>
    <name evidence="9" type="ORF">HD596_004010</name>
</gene>
<feature type="transmembrane region" description="Helical" evidence="7">
    <location>
        <begin position="258"/>
        <end position="280"/>
    </location>
</feature>
<comment type="subcellular location">
    <subcellularLocation>
        <location evidence="1 7">Cell membrane</location>
        <topology evidence="1 7">Multi-pass membrane protein</topology>
    </subcellularLocation>
</comment>
<comment type="similarity">
    <text evidence="7">Belongs to the binding-protein-dependent transport system permease family.</text>
</comment>
<keyword evidence="4 7" id="KW-0812">Transmembrane</keyword>
<organism evidence="9 10">
    <name type="scientific">Nonomuraea jabiensis</name>
    <dbReference type="NCBI Taxonomy" id="882448"/>
    <lineage>
        <taxon>Bacteria</taxon>
        <taxon>Bacillati</taxon>
        <taxon>Actinomycetota</taxon>
        <taxon>Actinomycetes</taxon>
        <taxon>Streptosporangiales</taxon>
        <taxon>Streptosporangiaceae</taxon>
        <taxon>Nonomuraea</taxon>
    </lineage>
</organism>
<evidence type="ECO:0000256" key="5">
    <source>
        <dbReference type="ARBA" id="ARBA00022989"/>
    </source>
</evidence>
<keyword evidence="2 7" id="KW-0813">Transport</keyword>
<feature type="transmembrane region" description="Helical" evidence="7">
    <location>
        <begin position="115"/>
        <end position="133"/>
    </location>
</feature>
<keyword evidence="9" id="KW-0762">Sugar transport</keyword>
<protein>
    <submittedName>
        <fullName evidence="9">ABC-type sugar transport system permease subunit</fullName>
    </submittedName>
</protein>
<keyword evidence="6 7" id="KW-0472">Membrane</keyword>
<reference evidence="9 10" key="1">
    <citation type="submission" date="2020-08" db="EMBL/GenBank/DDBJ databases">
        <title>Sequencing the genomes of 1000 actinobacteria strains.</title>
        <authorList>
            <person name="Klenk H.-P."/>
        </authorList>
    </citation>
    <scope>NUCLEOTIDE SEQUENCE [LARGE SCALE GENOMIC DNA]</scope>
    <source>
        <strain evidence="9 10">DSM 45507</strain>
    </source>
</reference>
<accession>A0A7W9LB25</accession>
<evidence type="ECO:0000256" key="1">
    <source>
        <dbReference type="ARBA" id="ARBA00004651"/>
    </source>
</evidence>
<dbReference type="CDD" id="cd06261">
    <property type="entry name" value="TM_PBP2"/>
    <property type="match status" value="1"/>
</dbReference>
<dbReference type="GO" id="GO:0005886">
    <property type="term" value="C:plasma membrane"/>
    <property type="evidence" value="ECO:0007669"/>
    <property type="project" value="UniProtKB-SubCell"/>
</dbReference>
<evidence type="ECO:0000259" key="8">
    <source>
        <dbReference type="PROSITE" id="PS50928"/>
    </source>
</evidence>
<dbReference type="EMBL" id="JACHMB010000001">
    <property type="protein sequence ID" value="MBB5777254.1"/>
    <property type="molecule type" value="Genomic_DNA"/>
</dbReference>
<evidence type="ECO:0000256" key="3">
    <source>
        <dbReference type="ARBA" id="ARBA00022475"/>
    </source>
</evidence>
<evidence type="ECO:0000313" key="10">
    <source>
        <dbReference type="Proteomes" id="UP000579153"/>
    </source>
</evidence>
<dbReference type="PANTHER" id="PTHR30193:SF37">
    <property type="entry name" value="INNER MEMBRANE ABC TRANSPORTER PERMEASE PROTEIN YCJO"/>
    <property type="match status" value="1"/>
</dbReference>
<feature type="transmembrane region" description="Helical" evidence="7">
    <location>
        <begin position="69"/>
        <end position="94"/>
    </location>
</feature>
<feature type="transmembrane region" description="Helical" evidence="7">
    <location>
        <begin position="153"/>
        <end position="177"/>
    </location>
</feature>
<sequence>MRVRTRGYWLYLAPSLLLFLVVIVVPFLMNVGASFTRWSGVGTPRWIGFDNYTRLLKDERFWQSFQHNVGLIVAMAIVPTAIGLVLAAALFDYIGKRFGPRTASALRAMYYLPQVLPVAVAGVVWGWMLHPSYGAINQIFGLDLDWLGDPDLALATVMAVMVWFQLGYPVVIFMAGLQRVDPAYYEAAEIDGASWWRRFWHITIPQIRPEIFVVLLTCTIAALKVFGPIFVLTRGGPGNATMVPSYFSYLNFFQKSNVGYGSAIATVLALIIIVVTFLFLRIQEREQ</sequence>
<dbReference type="Pfam" id="PF00528">
    <property type="entry name" value="BPD_transp_1"/>
    <property type="match status" value="1"/>
</dbReference>
<dbReference type="AlphaFoldDB" id="A0A7W9LB25"/>
<dbReference type="Proteomes" id="UP000579153">
    <property type="component" value="Unassembled WGS sequence"/>
</dbReference>
<dbReference type="GO" id="GO:0055085">
    <property type="term" value="P:transmembrane transport"/>
    <property type="evidence" value="ECO:0007669"/>
    <property type="project" value="InterPro"/>
</dbReference>
<evidence type="ECO:0000256" key="7">
    <source>
        <dbReference type="RuleBase" id="RU363032"/>
    </source>
</evidence>
<feature type="transmembrane region" description="Helical" evidence="7">
    <location>
        <begin position="211"/>
        <end position="232"/>
    </location>
</feature>
<dbReference type="InterPro" id="IPR051393">
    <property type="entry name" value="ABC_transporter_permease"/>
</dbReference>
<feature type="domain" description="ABC transmembrane type-1" evidence="8">
    <location>
        <begin position="65"/>
        <end position="279"/>
    </location>
</feature>
<evidence type="ECO:0000256" key="4">
    <source>
        <dbReference type="ARBA" id="ARBA00022692"/>
    </source>
</evidence>
<dbReference type="InterPro" id="IPR000515">
    <property type="entry name" value="MetI-like"/>
</dbReference>
<keyword evidence="3" id="KW-1003">Cell membrane</keyword>
<keyword evidence="5 7" id="KW-1133">Transmembrane helix</keyword>
<name>A0A7W9LB25_9ACTN</name>
<dbReference type="PANTHER" id="PTHR30193">
    <property type="entry name" value="ABC TRANSPORTER PERMEASE PROTEIN"/>
    <property type="match status" value="1"/>
</dbReference>
<dbReference type="RefSeq" id="WP_185070845.1">
    <property type="nucleotide sequence ID" value="NZ_JACHMB010000001.1"/>
</dbReference>
<dbReference type="Gene3D" id="1.10.3720.10">
    <property type="entry name" value="MetI-like"/>
    <property type="match status" value="1"/>
</dbReference>
<feature type="transmembrane region" description="Helical" evidence="7">
    <location>
        <begin position="7"/>
        <end position="29"/>
    </location>
</feature>
<evidence type="ECO:0000313" key="9">
    <source>
        <dbReference type="EMBL" id="MBB5777254.1"/>
    </source>
</evidence>
<evidence type="ECO:0000256" key="6">
    <source>
        <dbReference type="ARBA" id="ARBA00023136"/>
    </source>
</evidence>
<evidence type="ECO:0000256" key="2">
    <source>
        <dbReference type="ARBA" id="ARBA00022448"/>
    </source>
</evidence>